<feature type="domain" description="Rab-GAP TBC" evidence="12">
    <location>
        <begin position="576"/>
        <end position="761"/>
    </location>
</feature>
<evidence type="ECO:0000256" key="10">
    <source>
        <dbReference type="SAM" id="Coils"/>
    </source>
</evidence>
<keyword evidence="14" id="KW-1185">Reference proteome</keyword>
<feature type="compositionally biased region" description="Low complexity" evidence="11">
    <location>
        <begin position="61"/>
        <end position="74"/>
    </location>
</feature>
<dbReference type="PROSITE" id="PS50086">
    <property type="entry name" value="TBC_RABGAP"/>
    <property type="match status" value="1"/>
</dbReference>
<feature type="region of interest" description="Disordered" evidence="11">
    <location>
        <begin position="1"/>
        <end position="181"/>
    </location>
</feature>
<evidence type="ECO:0000313" key="14">
    <source>
        <dbReference type="Proteomes" id="UP000009131"/>
    </source>
</evidence>
<dbReference type="InterPro" id="IPR050302">
    <property type="entry name" value="Rab_GAP_TBC_domain"/>
</dbReference>
<dbReference type="Gene3D" id="1.10.8.270">
    <property type="entry name" value="putative rabgap domain of human tbc1 domain family member 14 like domains"/>
    <property type="match status" value="1"/>
</dbReference>
<evidence type="ECO:0000259" key="12">
    <source>
        <dbReference type="PROSITE" id="PS50086"/>
    </source>
</evidence>
<reference evidence="13 14" key="2">
    <citation type="journal article" date="2012" name="Open Biol.">
        <title>Characteristics of nucleosomes and linker DNA regions on the genome of the basidiomycete Mixia osmundae revealed by mono- and dinucleosome mapping.</title>
        <authorList>
            <person name="Nishida H."/>
            <person name="Kondo S."/>
            <person name="Matsumoto T."/>
            <person name="Suzuki Y."/>
            <person name="Yoshikawa H."/>
            <person name="Taylor T.D."/>
            <person name="Sugiyama J."/>
        </authorList>
    </citation>
    <scope>NUCLEOTIDE SEQUENCE [LARGE SCALE GENOMIC DNA]</scope>
    <source>
        <strain evidence="14">CBS 9802 / IAM 14324 / JCM 22182 / KY 12970</strain>
    </source>
</reference>
<dbReference type="FunCoup" id="G7E7X3">
    <property type="interactions" value="20"/>
</dbReference>
<feature type="compositionally biased region" description="Low complexity" evidence="11">
    <location>
        <begin position="212"/>
        <end position="226"/>
    </location>
</feature>
<comment type="caution">
    <text evidence="13">The sequence shown here is derived from an EMBL/GenBank/DDBJ whole genome shotgun (WGS) entry which is preliminary data.</text>
</comment>
<dbReference type="EMBL" id="BABT02000165">
    <property type="protein sequence ID" value="GAA98933.1"/>
    <property type="molecule type" value="Genomic_DNA"/>
</dbReference>
<dbReference type="FunFam" id="1.10.8.270:FF:000001">
    <property type="entry name" value="TBC1 domain family member 1"/>
    <property type="match status" value="1"/>
</dbReference>
<dbReference type="eggNOG" id="KOG1102">
    <property type="taxonomic scope" value="Eukaryota"/>
</dbReference>
<dbReference type="Gene3D" id="1.10.472.80">
    <property type="entry name" value="Ypt/Rab-GAP domain of gyp1p, domain 3"/>
    <property type="match status" value="1"/>
</dbReference>
<feature type="compositionally biased region" description="Low complexity" evidence="11">
    <location>
        <begin position="156"/>
        <end position="168"/>
    </location>
</feature>
<dbReference type="FunFam" id="1.10.10.750:FF:000003">
    <property type="entry name" value="GTPase activating protein (Evi5)"/>
    <property type="match status" value="1"/>
</dbReference>
<evidence type="ECO:0000256" key="6">
    <source>
        <dbReference type="ARBA" id="ARBA00022927"/>
    </source>
</evidence>
<dbReference type="GO" id="GO:0015031">
    <property type="term" value="P:protein transport"/>
    <property type="evidence" value="ECO:0007669"/>
    <property type="project" value="UniProtKB-KW"/>
</dbReference>
<feature type="compositionally biased region" description="Low complexity" evidence="11">
    <location>
        <begin position="289"/>
        <end position="304"/>
    </location>
</feature>
<dbReference type="Proteomes" id="UP000009131">
    <property type="component" value="Unassembled WGS sequence"/>
</dbReference>
<reference evidence="13 14" key="1">
    <citation type="journal article" date="2011" name="J. Gen. Appl. Microbiol.">
        <title>Draft genome sequencing of the enigmatic basidiomycete Mixia osmundae.</title>
        <authorList>
            <person name="Nishida H."/>
            <person name="Nagatsuka Y."/>
            <person name="Sugiyama J."/>
        </authorList>
    </citation>
    <scope>NUCLEOTIDE SEQUENCE [LARGE SCALE GENOMIC DNA]</scope>
    <source>
        <strain evidence="14">CBS 9802 / IAM 14324 / JCM 22182 / KY 12970</strain>
    </source>
</reference>
<feature type="compositionally biased region" description="Low complexity" evidence="11">
    <location>
        <begin position="330"/>
        <end position="340"/>
    </location>
</feature>
<evidence type="ECO:0000313" key="13">
    <source>
        <dbReference type="EMBL" id="GAA98933.1"/>
    </source>
</evidence>
<dbReference type="SMART" id="SM00164">
    <property type="entry name" value="TBC"/>
    <property type="match status" value="1"/>
</dbReference>
<feature type="region of interest" description="Disordered" evidence="11">
    <location>
        <begin position="212"/>
        <end position="315"/>
    </location>
</feature>
<dbReference type="Pfam" id="PF23436">
    <property type="entry name" value="RabGap-TBC_2"/>
    <property type="match status" value="1"/>
</dbReference>
<dbReference type="FunFam" id="1.10.472.80:FF:000044">
    <property type="entry name" value="GTPase-activating protein GYP5"/>
    <property type="match status" value="1"/>
</dbReference>
<dbReference type="AlphaFoldDB" id="G7E7X3"/>
<evidence type="ECO:0000256" key="7">
    <source>
        <dbReference type="ARBA" id="ARBA00023054"/>
    </source>
</evidence>
<keyword evidence="7 10" id="KW-0175">Coiled coil</keyword>
<evidence type="ECO:0000256" key="8">
    <source>
        <dbReference type="ARBA" id="ARBA00061661"/>
    </source>
</evidence>
<dbReference type="HOGENOM" id="CLU_013480_0_0_1"/>
<dbReference type="STRING" id="764103.G7E7X3"/>
<dbReference type="InParanoid" id="G7E7X3"/>
<name>G7E7X3_MIXOS</name>
<dbReference type="GO" id="GO:0005096">
    <property type="term" value="F:GTPase activator activity"/>
    <property type="evidence" value="ECO:0007669"/>
    <property type="project" value="UniProtKB-KW"/>
</dbReference>
<dbReference type="Gene3D" id="1.10.10.750">
    <property type="entry name" value="Ypt/Rab-GAP domain of gyp1p, domain 1"/>
    <property type="match status" value="1"/>
</dbReference>
<dbReference type="GO" id="GO:0005737">
    <property type="term" value="C:cytoplasm"/>
    <property type="evidence" value="ECO:0007669"/>
    <property type="project" value="UniProtKB-SubCell"/>
</dbReference>
<dbReference type="PANTHER" id="PTHR47219">
    <property type="entry name" value="RAB GTPASE-ACTIVATING PROTEIN 1-LIKE"/>
    <property type="match status" value="1"/>
</dbReference>
<sequence>MQSSSATSLNDLSSSSDLTSPRLLSHTNKICLDSPPKRPSRANSRTVSTDSAVSLVGGVTRSRSLSRRSQSSNSNKIQIPPLDPADLQKLRRVPSSILLSDTSLPTTSTSAARDGWQNATTREAIKGKVAKGQRQFEGATPPALPHRSRQARRRSSTSSSISTSSIASLDSARTDEDESAELFGSDLVSRASSTTTAPPFTPLDANFNISPTLTTSSSSACLTEATPRPSHSARMASPTERRSMETLNSSVTHEDDFEDASALSPLPSSRTSFVDTPATAHLTEELSTAKPAEPAATTVAAAEEGSSEEVKNRDSAHQLPVIPHHASGLASSVSASTDDASGQKDGLATDPLHVKQADVRRQSTDSAPPIAADTLHSLPNGIADAALAHQAFDLAEPETPSDAVPTTSFSTEPMTAVSLSSISVGESARPVSIETVLVRPTQSDAESTPVGLSEVKLSRRETVRSSIDTTAATQATFDELSPTQREELETPGTTYDFLIQRLESQNALLDQDPKAKHQTVFPPEEIKEKLAKAHVEAIPRGEEVHIDWDFWGAVTSDYESVARNQPRELSKAIQRGIPPALRGLLWQLMSASKDPELERAYAHYLRQTSTHEKAIMRDLNRTFPQHEYFKDVDGVGQENLFNVVKAYSLYDEEVGYCQGLPFVVGPLLLQMPDEEAFCVLVRLMKSYDLRSHFTPNMPGLQLRLFQFDRLLEELLPTVFMHLLRQGVKSSMYASQWFLTLFGYRFPLELVSSVMDLVFAEGVEAIFRFAVALMKKNEEKLLKLDFERLLDFLKADLFESYLDPKMIDNHEHDAIRYRAYEFVREALQIKITPHLLDTFASEWEAQLRQQNAHSIEVEQLRAINGKLSNQVRKLEASLAQINEEHCELVKELVMAKLGREEVEEELVRIKLLYAEAVHAQAEAMVHTRSG</sequence>
<feature type="compositionally biased region" description="Low complexity" evidence="11">
    <location>
        <begin position="95"/>
        <end position="110"/>
    </location>
</feature>
<evidence type="ECO:0000256" key="3">
    <source>
        <dbReference type="ARBA" id="ARBA00022468"/>
    </source>
</evidence>
<keyword evidence="4" id="KW-0963">Cytoplasm</keyword>
<comment type="similarity">
    <text evidence="8">Belongs to the GYP5 family.</text>
</comment>
<protein>
    <recommendedName>
        <fullName evidence="9">GTPase-activating protein GYP5</fullName>
    </recommendedName>
</protein>
<evidence type="ECO:0000256" key="4">
    <source>
        <dbReference type="ARBA" id="ARBA00022490"/>
    </source>
</evidence>
<gene>
    <name evidence="13" type="primary">Mo05621</name>
    <name evidence="13" type="ORF">E5Q_05621</name>
</gene>
<dbReference type="PANTHER" id="PTHR47219:SF22">
    <property type="entry name" value="RAB-GAP TBC DOMAIN-CONTAINING PROTEIN"/>
    <property type="match status" value="1"/>
</dbReference>
<evidence type="ECO:0000256" key="1">
    <source>
        <dbReference type="ARBA" id="ARBA00004496"/>
    </source>
</evidence>
<keyword evidence="2" id="KW-0813">Transport</keyword>
<accession>G7E7X3</accession>
<evidence type="ECO:0000256" key="9">
    <source>
        <dbReference type="ARBA" id="ARBA00072088"/>
    </source>
</evidence>
<feature type="compositionally biased region" description="Basic residues" evidence="11">
    <location>
        <begin position="146"/>
        <end position="155"/>
    </location>
</feature>
<keyword evidence="6" id="KW-0653">Protein transport</keyword>
<feature type="compositionally biased region" description="Basic and acidic residues" evidence="11">
    <location>
        <begin position="352"/>
        <end position="363"/>
    </location>
</feature>
<feature type="compositionally biased region" description="Polar residues" evidence="11">
    <location>
        <begin position="41"/>
        <end position="52"/>
    </location>
</feature>
<feature type="coiled-coil region" evidence="10">
    <location>
        <begin position="856"/>
        <end position="883"/>
    </location>
</feature>
<keyword evidence="5" id="KW-0931">ER-Golgi transport</keyword>
<organism evidence="13 14">
    <name type="scientific">Mixia osmundae (strain CBS 9802 / IAM 14324 / JCM 22182 / KY 12970)</name>
    <dbReference type="NCBI Taxonomy" id="764103"/>
    <lineage>
        <taxon>Eukaryota</taxon>
        <taxon>Fungi</taxon>
        <taxon>Dikarya</taxon>
        <taxon>Basidiomycota</taxon>
        <taxon>Pucciniomycotina</taxon>
        <taxon>Mixiomycetes</taxon>
        <taxon>Mixiales</taxon>
        <taxon>Mixiaceae</taxon>
        <taxon>Mixia</taxon>
    </lineage>
</organism>
<dbReference type="GO" id="GO:0016192">
    <property type="term" value="P:vesicle-mediated transport"/>
    <property type="evidence" value="ECO:0007669"/>
    <property type="project" value="UniProtKB-KW"/>
</dbReference>
<comment type="subcellular location">
    <subcellularLocation>
        <location evidence="1">Cytoplasm</location>
    </subcellularLocation>
</comment>
<dbReference type="SUPFAM" id="SSF47923">
    <property type="entry name" value="Ypt/Rab-GAP domain of gyp1p"/>
    <property type="match status" value="2"/>
</dbReference>
<evidence type="ECO:0000256" key="11">
    <source>
        <dbReference type="SAM" id="MobiDB-lite"/>
    </source>
</evidence>
<dbReference type="OrthoDB" id="295078at2759"/>
<evidence type="ECO:0000256" key="5">
    <source>
        <dbReference type="ARBA" id="ARBA00022892"/>
    </source>
</evidence>
<dbReference type="InterPro" id="IPR000195">
    <property type="entry name" value="Rab-GAP-TBC_dom"/>
</dbReference>
<dbReference type="GO" id="GO:0031267">
    <property type="term" value="F:small GTPase binding"/>
    <property type="evidence" value="ECO:0007669"/>
    <property type="project" value="TreeGrafter"/>
</dbReference>
<evidence type="ECO:0000256" key="2">
    <source>
        <dbReference type="ARBA" id="ARBA00022448"/>
    </source>
</evidence>
<keyword evidence="3" id="KW-0343">GTPase activation</keyword>
<proteinExistence type="inferred from homology"/>
<feature type="compositionally biased region" description="Low complexity" evidence="11">
    <location>
        <begin position="1"/>
        <end position="25"/>
    </location>
</feature>
<dbReference type="InterPro" id="IPR035969">
    <property type="entry name" value="Rab-GAP_TBC_sf"/>
</dbReference>
<feature type="region of interest" description="Disordered" evidence="11">
    <location>
        <begin position="328"/>
        <end position="366"/>
    </location>
</feature>